<feature type="compositionally biased region" description="Polar residues" evidence="1">
    <location>
        <begin position="92"/>
        <end position="104"/>
    </location>
</feature>
<protein>
    <submittedName>
        <fullName evidence="2">Uncharacterized protein</fullName>
    </submittedName>
</protein>
<keyword evidence="3" id="KW-1185">Reference proteome</keyword>
<reference evidence="2" key="2">
    <citation type="submission" date="2023-05" db="EMBL/GenBank/DDBJ databases">
        <authorList>
            <person name="Fouks B."/>
        </authorList>
    </citation>
    <scope>NUCLEOTIDE SEQUENCE</scope>
    <source>
        <strain evidence="2">Stay&amp;Tobe</strain>
        <tissue evidence="2">Testes</tissue>
    </source>
</reference>
<dbReference type="AlphaFoldDB" id="A0AAD7Z7A8"/>
<feature type="compositionally biased region" description="Low complexity" evidence="1">
    <location>
        <begin position="79"/>
        <end position="91"/>
    </location>
</feature>
<evidence type="ECO:0000256" key="1">
    <source>
        <dbReference type="SAM" id="MobiDB-lite"/>
    </source>
</evidence>
<evidence type="ECO:0000313" key="2">
    <source>
        <dbReference type="EMBL" id="KAJ9575085.1"/>
    </source>
</evidence>
<reference evidence="2" key="1">
    <citation type="journal article" date="2023" name="IScience">
        <title>Live-bearing cockroach genome reveals convergent evolutionary mechanisms linked to viviparity in insects and beyond.</title>
        <authorList>
            <person name="Fouks B."/>
            <person name="Harrison M.C."/>
            <person name="Mikhailova A.A."/>
            <person name="Marchal E."/>
            <person name="English S."/>
            <person name="Carruthers M."/>
            <person name="Jennings E.C."/>
            <person name="Chiamaka E.L."/>
            <person name="Frigard R.A."/>
            <person name="Pippel M."/>
            <person name="Attardo G.M."/>
            <person name="Benoit J.B."/>
            <person name="Bornberg-Bauer E."/>
            <person name="Tobe S.S."/>
        </authorList>
    </citation>
    <scope>NUCLEOTIDE SEQUENCE</scope>
    <source>
        <strain evidence="2">Stay&amp;Tobe</strain>
    </source>
</reference>
<organism evidence="2 3">
    <name type="scientific">Diploptera punctata</name>
    <name type="common">Pacific beetle cockroach</name>
    <dbReference type="NCBI Taxonomy" id="6984"/>
    <lineage>
        <taxon>Eukaryota</taxon>
        <taxon>Metazoa</taxon>
        <taxon>Ecdysozoa</taxon>
        <taxon>Arthropoda</taxon>
        <taxon>Hexapoda</taxon>
        <taxon>Insecta</taxon>
        <taxon>Pterygota</taxon>
        <taxon>Neoptera</taxon>
        <taxon>Polyneoptera</taxon>
        <taxon>Dictyoptera</taxon>
        <taxon>Blattodea</taxon>
        <taxon>Blaberoidea</taxon>
        <taxon>Blaberidae</taxon>
        <taxon>Diplopterinae</taxon>
        <taxon>Diploptera</taxon>
    </lineage>
</organism>
<accession>A0AAD7Z7A8</accession>
<gene>
    <name evidence="2" type="ORF">L9F63_007746</name>
</gene>
<name>A0AAD7Z7A8_DIPPU</name>
<sequence>MPLRTYSYRNGMGTSEELYKNEKVSFKKQEMRDLISAAYQHVTAQNWANYLDHTKKIESDLWKADKIQDDKEPFLIHLSSSSSSSSYSPSSFHASPTGSDSTKPGPSRDTEEFREGITPLPEDCGQA</sequence>
<dbReference type="EMBL" id="JASPKZ010010240">
    <property type="protein sequence ID" value="KAJ9575085.1"/>
    <property type="molecule type" value="Genomic_DNA"/>
</dbReference>
<dbReference type="Proteomes" id="UP001233999">
    <property type="component" value="Unassembled WGS sequence"/>
</dbReference>
<comment type="caution">
    <text evidence="2">The sequence shown here is derived from an EMBL/GenBank/DDBJ whole genome shotgun (WGS) entry which is preliminary data.</text>
</comment>
<feature type="compositionally biased region" description="Basic and acidic residues" evidence="1">
    <location>
        <begin position="106"/>
        <end position="115"/>
    </location>
</feature>
<proteinExistence type="predicted"/>
<feature type="region of interest" description="Disordered" evidence="1">
    <location>
        <begin position="78"/>
        <end position="127"/>
    </location>
</feature>
<evidence type="ECO:0000313" key="3">
    <source>
        <dbReference type="Proteomes" id="UP001233999"/>
    </source>
</evidence>